<reference evidence="2" key="1">
    <citation type="journal article" date="2023" name="Mol. Phylogenet. Evol.">
        <title>Genome-scale phylogeny and comparative genomics of the fungal order Sordariales.</title>
        <authorList>
            <person name="Hensen N."/>
            <person name="Bonometti L."/>
            <person name="Westerberg I."/>
            <person name="Brannstrom I.O."/>
            <person name="Guillou S."/>
            <person name="Cros-Aarteil S."/>
            <person name="Calhoun S."/>
            <person name="Haridas S."/>
            <person name="Kuo A."/>
            <person name="Mondo S."/>
            <person name="Pangilinan J."/>
            <person name="Riley R."/>
            <person name="LaButti K."/>
            <person name="Andreopoulos B."/>
            <person name="Lipzen A."/>
            <person name="Chen C."/>
            <person name="Yan M."/>
            <person name="Daum C."/>
            <person name="Ng V."/>
            <person name="Clum A."/>
            <person name="Steindorff A."/>
            <person name="Ohm R.A."/>
            <person name="Martin F."/>
            <person name="Silar P."/>
            <person name="Natvig D.O."/>
            <person name="Lalanne C."/>
            <person name="Gautier V."/>
            <person name="Ament-Velasquez S.L."/>
            <person name="Kruys A."/>
            <person name="Hutchinson M.I."/>
            <person name="Powell A.J."/>
            <person name="Barry K."/>
            <person name="Miller A.N."/>
            <person name="Grigoriev I.V."/>
            <person name="Debuchy R."/>
            <person name="Gladieux P."/>
            <person name="Hiltunen Thoren M."/>
            <person name="Johannesson H."/>
        </authorList>
    </citation>
    <scope>NUCLEOTIDE SEQUENCE [LARGE SCALE GENOMIC DNA]</scope>
    <source>
        <strain evidence="2">CBS 340.73</strain>
    </source>
</reference>
<name>A0AAN6NEF1_9PEZI</name>
<evidence type="ECO:0000313" key="1">
    <source>
        <dbReference type="EMBL" id="KAK3943303.1"/>
    </source>
</evidence>
<evidence type="ECO:0000313" key="2">
    <source>
        <dbReference type="Proteomes" id="UP001303473"/>
    </source>
</evidence>
<dbReference type="Proteomes" id="UP001303473">
    <property type="component" value="Unassembled WGS sequence"/>
</dbReference>
<accession>A0AAN6NEF1</accession>
<keyword evidence="2" id="KW-1185">Reference proteome</keyword>
<sequence>MSETARKNTLIDSDQVSSRFCKEPRGGCYCDHCRYHGGVLLDASTVHPHCLDLFMREYRPSGADDAAVLDRLWIATTWQYPWRDAPCLDLYIRRAEGRAFAVGTVSRAAEILGLGKLKRLPLEIWHMIKMYSTEPHLFWRYVSVLEFVDRLAATPSELLTSVNLSQVVAWERGSQPELGRAEDSTTDPISRFTIDSFGIQKFERLSALSPYTGARFNNLAFIVQDNEAAFNSDIIAQFKDGLLHILVPRPNGREWTRKFAREVLCKKTKISILDTPVPPPDLIHSLRRQQKWCHCQHFQTLDPKNVTGITFFIYADVVRAIHAHTRGADSCAKSTFDYLTEVTEPGFARSSVYWVYVPVSSADKVLQFGIQSGCNRYSKARRYPCRPPRSPCYLLRTDLAGDIILGKYHAGWKAHEFYVSEKYPSTLIHGYNPERWEGSVEVLVLSDGRESRRSKYNFYLPQSPQLVGWSLSWASLDSVRQVKVFFDEDLGSSGACRGLLFEYENGGQRAVGQCRIGVDPNRIYGGSTNDRPSHLCCVPMAPLRLPGTKQEVSPLKIVFDASSSSSSNRELGHSHDRGEGDWACFPMKGRLIFWLRAGEVRINIEML</sequence>
<comment type="caution">
    <text evidence="1">The sequence shown here is derived from an EMBL/GenBank/DDBJ whole genome shotgun (WGS) entry which is preliminary data.</text>
</comment>
<dbReference type="AlphaFoldDB" id="A0AAN6NEF1"/>
<organism evidence="1 2">
    <name type="scientific">Diplogelasinospora grovesii</name>
    <dbReference type="NCBI Taxonomy" id="303347"/>
    <lineage>
        <taxon>Eukaryota</taxon>
        <taxon>Fungi</taxon>
        <taxon>Dikarya</taxon>
        <taxon>Ascomycota</taxon>
        <taxon>Pezizomycotina</taxon>
        <taxon>Sordariomycetes</taxon>
        <taxon>Sordariomycetidae</taxon>
        <taxon>Sordariales</taxon>
        <taxon>Diplogelasinosporaceae</taxon>
        <taxon>Diplogelasinospora</taxon>
    </lineage>
</organism>
<gene>
    <name evidence="1" type="ORF">QBC46DRAFT_44724</name>
</gene>
<dbReference type="EMBL" id="MU853767">
    <property type="protein sequence ID" value="KAK3943303.1"/>
    <property type="molecule type" value="Genomic_DNA"/>
</dbReference>
<proteinExistence type="predicted"/>
<protein>
    <submittedName>
        <fullName evidence="1">Uncharacterized protein</fullName>
    </submittedName>
</protein>